<organism evidence="1">
    <name type="scientific">marine sediment metagenome</name>
    <dbReference type="NCBI Taxonomy" id="412755"/>
    <lineage>
        <taxon>unclassified sequences</taxon>
        <taxon>metagenomes</taxon>
        <taxon>ecological metagenomes</taxon>
    </lineage>
</organism>
<gene>
    <name evidence="1" type="ORF">LCGC14_1389240</name>
</gene>
<evidence type="ECO:0000313" key="1">
    <source>
        <dbReference type="EMBL" id="KKM75530.1"/>
    </source>
</evidence>
<protein>
    <submittedName>
        <fullName evidence="1">Uncharacterized protein</fullName>
    </submittedName>
</protein>
<accession>A0A0F9MFY5</accession>
<dbReference type="EMBL" id="LAZR01008962">
    <property type="protein sequence ID" value="KKM75530.1"/>
    <property type="molecule type" value="Genomic_DNA"/>
</dbReference>
<reference evidence="1" key="1">
    <citation type="journal article" date="2015" name="Nature">
        <title>Complex archaea that bridge the gap between prokaryotes and eukaryotes.</title>
        <authorList>
            <person name="Spang A."/>
            <person name="Saw J.H."/>
            <person name="Jorgensen S.L."/>
            <person name="Zaremba-Niedzwiedzka K."/>
            <person name="Martijn J."/>
            <person name="Lind A.E."/>
            <person name="van Eijk R."/>
            <person name="Schleper C."/>
            <person name="Guy L."/>
            <person name="Ettema T.J."/>
        </authorList>
    </citation>
    <scope>NUCLEOTIDE SEQUENCE</scope>
</reference>
<comment type="caution">
    <text evidence="1">The sequence shown here is derived from an EMBL/GenBank/DDBJ whole genome shotgun (WGS) entry which is preliminary data.</text>
</comment>
<sequence length="150" mass="17014">MKLKDTGLLPKKKECEYRVRQFDGGHRECGDCPNCIYNQALDECGEIEVLERLDEEKIIKALNERRYFGDTMEGVHLGEILCKKNIEAIVNVICQFGTKKIDEGKVDQLEIAGKFCLLQPCEIREDEATGRCYACKIGSSIKNAFSQSRS</sequence>
<name>A0A0F9MFY5_9ZZZZ</name>
<proteinExistence type="predicted"/>
<dbReference type="AlphaFoldDB" id="A0A0F9MFY5"/>